<gene>
    <name evidence="2" type="ORF">HMPREF1120_00127</name>
</gene>
<dbReference type="RefSeq" id="XP_009152365.1">
    <property type="nucleotide sequence ID" value="XM_009154117.1"/>
</dbReference>
<dbReference type="HOGENOM" id="CLU_2171060_0_0_1"/>
<evidence type="ECO:0000313" key="2">
    <source>
        <dbReference type="EMBL" id="EHY51904.1"/>
    </source>
</evidence>
<dbReference type="Proteomes" id="UP000007304">
    <property type="component" value="Unassembled WGS sequence"/>
</dbReference>
<protein>
    <submittedName>
        <fullName evidence="2">Uncharacterized protein</fullName>
    </submittedName>
</protein>
<evidence type="ECO:0000256" key="1">
    <source>
        <dbReference type="SAM" id="MobiDB-lite"/>
    </source>
</evidence>
<organism evidence="2 3">
    <name type="scientific">Exophiala dermatitidis (strain ATCC 34100 / CBS 525.76 / NIH/UT8656)</name>
    <name type="common">Black yeast</name>
    <name type="synonym">Wangiella dermatitidis</name>
    <dbReference type="NCBI Taxonomy" id="858893"/>
    <lineage>
        <taxon>Eukaryota</taxon>
        <taxon>Fungi</taxon>
        <taxon>Dikarya</taxon>
        <taxon>Ascomycota</taxon>
        <taxon>Pezizomycotina</taxon>
        <taxon>Eurotiomycetes</taxon>
        <taxon>Chaetothyriomycetidae</taxon>
        <taxon>Chaetothyriales</taxon>
        <taxon>Herpotrichiellaceae</taxon>
        <taxon>Exophiala</taxon>
    </lineage>
</organism>
<dbReference type="AlphaFoldDB" id="H6BLL2"/>
<evidence type="ECO:0000313" key="3">
    <source>
        <dbReference type="Proteomes" id="UP000007304"/>
    </source>
</evidence>
<dbReference type="VEuPathDB" id="FungiDB:HMPREF1120_00127"/>
<reference evidence="2" key="1">
    <citation type="submission" date="2011-07" db="EMBL/GenBank/DDBJ databases">
        <title>The Genome Sequence of Exophiala (Wangiella) dermatitidis NIH/UT8656.</title>
        <authorList>
            <consortium name="The Broad Institute Genome Sequencing Platform"/>
            <person name="Cuomo C."/>
            <person name="Wang Z."/>
            <person name="Hunicke-Smith S."/>
            <person name="Szanislo P.J."/>
            <person name="Earl A."/>
            <person name="Young S.K."/>
            <person name="Zeng Q."/>
            <person name="Gargeya S."/>
            <person name="Fitzgerald M."/>
            <person name="Haas B."/>
            <person name="Abouelleil A."/>
            <person name="Alvarado L."/>
            <person name="Arachchi H.M."/>
            <person name="Berlin A."/>
            <person name="Brown A."/>
            <person name="Chapman S.B."/>
            <person name="Chen Z."/>
            <person name="Dunbar C."/>
            <person name="Freedman E."/>
            <person name="Gearin G."/>
            <person name="Gellesch M."/>
            <person name="Goldberg J."/>
            <person name="Griggs A."/>
            <person name="Gujja S."/>
            <person name="Heiman D."/>
            <person name="Howarth C."/>
            <person name="Larson L."/>
            <person name="Lui A."/>
            <person name="MacDonald P.J.P."/>
            <person name="Montmayeur A."/>
            <person name="Murphy C."/>
            <person name="Neiman D."/>
            <person name="Pearson M."/>
            <person name="Priest M."/>
            <person name="Roberts A."/>
            <person name="Saif S."/>
            <person name="Shea T."/>
            <person name="Shenoy N."/>
            <person name="Sisk P."/>
            <person name="Stolte C."/>
            <person name="Sykes S."/>
            <person name="Wortman J."/>
            <person name="Nusbaum C."/>
            <person name="Birren B."/>
        </authorList>
    </citation>
    <scope>NUCLEOTIDE SEQUENCE</scope>
    <source>
        <strain evidence="2">NIH/UT8656</strain>
    </source>
</reference>
<keyword evidence="3" id="KW-1185">Reference proteome</keyword>
<name>H6BLL2_EXODN</name>
<accession>H6BLL2</accession>
<feature type="region of interest" description="Disordered" evidence="1">
    <location>
        <begin position="72"/>
        <end position="110"/>
    </location>
</feature>
<sequence>MSERRQGCGLLSQFGPEILCPPAYSAECQTIGLRQMLPAGLVLLTGVSCYLGREAHGGGDTVTAIWFANSSRSMSHPRSKPSMRASQEDGWSTTPDARGQGPEFSWPGTF</sequence>
<proteinExistence type="predicted"/>
<dbReference type="GeneID" id="20304766"/>
<dbReference type="EMBL" id="JH226130">
    <property type="protein sequence ID" value="EHY51904.1"/>
    <property type="molecule type" value="Genomic_DNA"/>
</dbReference>
<dbReference type="InParanoid" id="H6BLL2"/>